<dbReference type="GO" id="GO:0022857">
    <property type="term" value="F:transmembrane transporter activity"/>
    <property type="evidence" value="ECO:0007669"/>
    <property type="project" value="InterPro"/>
</dbReference>
<dbReference type="Gene3D" id="3.40.190.10">
    <property type="entry name" value="Periplasmic binding protein-like II"/>
    <property type="match status" value="1"/>
</dbReference>
<dbReference type="RefSeq" id="WP_253028862.1">
    <property type="nucleotide sequence ID" value="NZ_CP098828.1"/>
</dbReference>
<proteinExistence type="predicted"/>
<feature type="domain" description="ABC-type glycine betaine transport system substrate-binding" evidence="2">
    <location>
        <begin position="28"/>
        <end position="292"/>
    </location>
</feature>
<evidence type="ECO:0000313" key="3">
    <source>
        <dbReference type="EMBL" id="XBO73837.1"/>
    </source>
</evidence>
<feature type="chain" id="PRO_5043493166" evidence="1">
    <location>
        <begin position="27"/>
        <end position="297"/>
    </location>
</feature>
<keyword evidence="1" id="KW-0732">Signal</keyword>
<dbReference type="AlphaFoldDB" id="A0AAU7KQS2"/>
<evidence type="ECO:0000256" key="1">
    <source>
        <dbReference type="SAM" id="SignalP"/>
    </source>
</evidence>
<gene>
    <name evidence="3" type="ORF">NFG57_13515</name>
</gene>
<feature type="signal peptide" evidence="1">
    <location>
        <begin position="1"/>
        <end position="26"/>
    </location>
</feature>
<dbReference type="CDD" id="cd13611">
    <property type="entry name" value="PBP2_YehZ"/>
    <property type="match status" value="1"/>
</dbReference>
<organism evidence="3">
    <name type="scientific">Halomonas sp. H10-59</name>
    <dbReference type="NCBI Taxonomy" id="2950874"/>
    <lineage>
        <taxon>Bacteria</taxon>
        <taxon>Pseudomonadati</taxon>
        <taxon>Pseudomonadota</taxon>
        <taxon>Gammaproteobacteria</taxon>
        <taxon>Oceanospirillales</taxon>
        <taxon>Halomonadaceae</taxon>
        <taxon>Halomonas</taxon>
    </lineage>
</organism>
<dbReference type="InterPro" id="IPR007210">
    <property type="entry name" value="ABC_Gly_betaine_transp_sub-bd"/>
</dbReference>
<sequence length="297" mass="32636">MKTLMTTLTGLALFTATATATTTASADEIVIGGKNFTEQQLLASMTTQYLDGLGYDVDTRAGMGSAVLRQAQENGQIDLYWEYTGTSLINYNDVTESLSADETYQRVKELDGEKGLVWLEPSAANNTYALAMRAESVEETGISTLSDLASAVNDGEELAFAMNAEFYAREDGWRPLQRAYDFRVERGAVKRMDSGLVYQALRDGQVDIGLVFATDGRVPAFDFQILEDDQGFFPAYALTPVVRQDTLDANPELAEQMNALSALLDDDTMASLNARVDVERETIEDVAESFLEDNELL</sequence>
<dbReference type="SUPFAM" id="SSF53850">
    <property type="entry name" value="Periplasmic binding protein-like II"/>
    <property type="match status" value="1"/>
</dbReference>
<dbReference type="Gene3D" id="3.40.190.120">
    <property type="entry name" value="Osmoprotection protein (prox), domain 2"/>
    <property type="match status" value="1"/>
</dbReference>
<accession>A0AAU7KQS2</accession>
<reference evidence="3" key="1">
    <citation type="submission" date="2022-06" db="EMBL/GenBank/DDBJ databases">
        <title>A novel DMS-producing enzyme.</title>
        <authorList>
            <person name="Zhang Y."/>
        </authorList>
    </citation>
    <scope>NUCLEOTIDE SEQUENCE</scope>
    <source>
        <strain evidence="3">H10-59</strain>
    </source>
</reference>
<dbReference type="Pfam" id="PF04069">
    <property type="entry name" value="OpuAC"/>
    <property type="match status" value="1"/>
</dbReference>
<name>A0AAU7KQS2_9GAMM</name>
<dbReference type="GO" id="GO:0043190">
    <property type="term" value="C:ATP-binding cassette (ABC) transporter complex"/>
    <property type="evidence" value="ECO:0007669"/>
    <property type="project" value="InterPro"/>
</dbReference>
<dbReference type="EMBL" id="CP098828">
    <property type="protein sequence ID" value="XBO73837.1"/>
    <property type="molecule type" value="Genomic_DNA"/>
</dbReference>
<evidence type="ECO:0000259" key="2">
    <source>
        <dbReference type="Pfam" id="PF04069"/>
    </source>
</evidence>
<protein>
    <submittedName>
        <fullName evidence="3">Glycine betaine ABC transporter substrate-binding protein</fullName>
    </submittedName>
</protein>